<dbReference type="PANTHER" id="PTHR43471:SF3">
    <property type="entry name" value="ABC TRANSPORTER PERMEASE PROTEIN NATB"/>
    <property type="match status" value="1"/>
</dbReference>
<organism evidence="7 8">
    <name type="scientific">Nibricoccus aquaticus</name>
    <dbReference type="NCBI Taxonomy" id="2576891"/>
    <lineage>
        <taxon>Bacteria</taxon>
        <taxon>Pseudomonadati</taxon>
        <taxon>Verrucomicrobiota</taxon>
        <taxon>Opitutia</taxon>
        <taxon>Opitutales</taxon>
        <taxon>Opitutaceae</taxon>
        <taxon>Nibricoccus</taxon>
    </lineage>
</organism>
<evidence type="ECO:0000256" key="3">
    <source>
        <dbReference type="ARBA" id="ARBA00022989"/>
    </source>
</evidence>
<comment type="subcellular location">
    <subcellularLocation>
        <location evidence="1">Membrane</location>
        <topology evidence="1">Multi-pass membrane protein</topology>
    </subcellularLocation>
</comment>
<accession>A0A290Q5E4</accession>
<feature type="transmembrane region" description="Helical" evidence="5">
    <location>
        <begin position="285"/>
        <end position="313"/>
    </location>
</feature>
<protein>
    <recommendedName>
        <fullName evidence="6">ABC-2 type transporter transmembrane domain-containing protein</fullName>
    </recommendedName>
</protein>
<evidence type="ECO:0000256" key="2">
    <source>
        <dbReference type="ARBA" id="ARBA00022692"/>
    </source>
</evidence>
<dbReference type="OrthoDB" id="5486437at2"/>
<feature type="transmembrane region" description="Helical" evidence="5">
    <location>
        <begin position="23"/>
        <end position="45"/>
    </location>
</feature>
<feature type="transmembrane region" description="Helical" evidence="5">
    <location>
        <begin position="370"/>
        <end position="392"/>
    </location>
</feature>
<feature type="transmembrane region" description="Helical" evidence="5">
    <location>
        <begin position="325"/>
        <end position="358"/>
    </location>
</feature>
<dbReference type="InterPro" id="IPR013525">
    <property type="entry name" value="ABC2_TM"/>
</dbReference>
<evidence type="ECO:0000259" key="6">
    <source>
        <dbReference type="Pfam" id="PF12698"/>
    </source>
</evidence>
<feature type="domain" description="ABC-2 type transporter transmembrane" evidence="6">
    <location>
        <begin position="28"/>
        <end position="392"/>
    </location>
</feature>
<dbReference type="RefSeq" id="WP_096055119.1">
    <property type="nucleotide sequence ID" value="NZ_CP023344.1"/>
</dbReference>
<dbReference type="GO" id="GO:0016020">
    <property type="term" value="C:membrane"/>
    <property type="evidence" value="ECO:0007669"/>
    <property type="project" value="UniProtKB-SubCell"/>
</dbReference>
<keyword evidence="2 5" id="KW-0812">Transmembrane</keyword>
<dbReference type="Proteomes" id="UP000217265">
    <property type="component" value="Chromosome"/>
</dbReference>
<evidence type="ECO:0000256" key="5">
    <source>
        <dbReference type="SAM" id="Phobius"/>
    </source>
</evidence>
<reference evidence="7 8" key="1">
    <citation type="submission" date="2017-09" db="EMBL/GenBank/DDBJ databases">
        <title>Complete genome sequence of Verrucomicrobial strain HZ-65, isolated from freshwater.</title>
        <authorList>
            <person name="Choi A."/>
        </authorList>
    </citation>
    <scope>NUCLEOTIDE SEQUENCE [LARGE SCALE GENOMIC DNA]</scope>
    <source>
        <strain evidence="7 8">HZ-65</strain>
    </source>
</reference>
<feature type="transmembrane region" description="Helical" evidence="5">
    <location>
        <begin position="237"/>
        <end position="265"/>
    </location>
</feature>
<keyword evidence="4 5" id="KW-0472">Membrane</keyword>
<proteinExistence type="predicted"/>
<dbReference type="EMBL" id="CP023344">
    <property type="protein sequence ID" value="ATC63487.1"/>
    <property type="molecule type" value="Genomic_DNA"/>
</dbReference>
<dbReference type="PANTHER" id="PTHR43471">
    <property type="entry name" value="ABC TRANSPORTER PERMEASE"/>
    <property type="match status" value="1"/>
</dbReference>
<dbReference type="GO" id="GO:0140359">
    <property type="term" value="F:ABC-type transporter activity"/>
    <property type="evidence" value="ECO:0007669"/>
    <property type="project" value="InterPro"/>
</dbReference>
<evidence type="ECO:0000313" key="7">
    <source>
        <dbReference type="EMBL" id="ATC63487.1"/>
    </source>
</evidence>
<evidence type="ECO:0000256" key="4">
    <source>
        <dbReference type="ARBA" id="ARBA00023136"/>
    </source>
</evidence>
<evidence type="ECO:0000313" key="8">
    <source>
        <dbReference type="Proteomes" id="UP000217265"/>
    </source>
</evidence>
<dbReference type="Gene3D" id="3.40.1710.10">
    <property type="entry name" value="abc type-2 transporter like domain"/>
    <property type="match status" value="1"/>
</dbReference>
<dbReference type="Pfam" id="PF12698">
    <property type="entry name" value="ABC2_membrane_3"/>
    <property type="match status" value="1"/>
</dbReference>
<evidence type="ECO:0000256" key="1">
    <source>
        <dbReference type="ARBA" id="ARBA00004141"/>
    </source>
</evidence>
<keyword evidence="8" id="KW-1185">Reference proteome</keyword>
<keyword evidence="3 5" id="KW-1133">Transmembrane helix</keyword>
<sequence length="404" mass="43472">MNARNILTVFVKELRDTLRDRRAIISMFLVPTLLMPLLTFGFAAVSIKMVKKAGREIPTVMIIGGEDSPAIRQAIEKQPDLKIVPFSADYAEQISQKKLRAAVEIPPEFDKALRNGVRRSVKIYTHDGEMRSGFATGTLERTLREYSKAIVLERLTAANLPADLITPFDTRRQNVAPPEKVGGNSFGGMIPYILIILCFTGAMYPAIDLTAGEKERGTMETILCSPAARSELVLGKFLVVLAASLTTVACSVASMGLTAFAASHWLRGTLNSVATATASLPTVSIPGVLSVLLLVLPLAVLFAALLMTISLFAKSYKEAQTYVSPLLIIVILPAVGAVLPGVELTTTLSLIPILNIALVSKELVAGSFPLLPLALIFLSTCAYAAAALALAVRMFNREDVIFRA</sequence>
<dbReference type="KEGG" id="vbh:CMV30_05685"/>
<gene>
    <name evidence="7" type="ORF">CMV30_05685</name>
</gene>
<name>A0A290Q5E4_9BACT</name>
<dbReference type="AlphaFoldDB" id="A0A290Q5E4"/>